<reference evidence="3" key="1">
    <citation type="submission" date="2023-04" db="EMBL/GenBank/DDBJ databases">
        <title>Black Yeasts Isolated from many extreme environments.</title>
        <authorList>
            <person name="Coleine C."/>
            <person name="Stajich J.E."/>
            <person name="Selbmann L."/>
        </authorList>
    </citation>
    <scope>NUCLEOTIDE SEQUENCE</scope>
    <source>
        <strain evidence="3">CCFEE 5312</strain>
    </source>
</reference>
<comment type="caution">
    <text evidence="3">The sequence shown here is derived from an EMBL/GenBank/DDBJ whole genome shotgun (WGS) entry which is preliminary data.</text>
</comment>
<dbReference type="SUPFAM" id="SSF117281">
    <property type="entry name" value="Kelch motif"/>
    <property type="match status" value="1"/>
</dbReference>
<keyword evidence="1" id="KW-0677">Repeat</keyword>
<evidence type="ECO:0008006" key="5">
    <source>
        <dbReference type="Google" id="ProtNLM"/>
    </source>
</evidence>
<evidence type="ECO:0000313" key="4">
    <source>
        <dbReference type="Proteomes" id="UP001271007"/>
    </source>
</evidence>
<dbReference type="InterPro" id="IPR015915">
    <property type="entry name" value="Kelch-typ_b-propeller"/>
</dbReference>
<organism evidence="3 4">
    <name type="scientific">Extremus antarcticus</name>
    <dbReference type="NCBI Taxonomy" id="702011"/>
    <lineage>
        <taxon>Eukaryota</taxon>
        <taxon>Fungi</taxon>
        <taxon>Dikarya</taxon>
        <taxon>Ascomycota</taxon>
        <taxon>Pezizomycotina</taxon>
        <taxon>Dothideomycetes</taxon>
        <taxon>Dothideomycetidae</taxon>
        <taxon>Mycosphaerellales</taxon>
        <taxon>Extremaceae</taxon>
        <taxon>Extremus</taxon>
    </lineage>
</organism>
<proteinExistence type="predicted"/>
<dbReference type="Gene3D" id="2.120.10.80">
    <property type="entry name" value="Kelch-type beta propeller"/>
    <property type="match status" value="2"/>
</dbReference>
<evidence type="ECO:0000256" key="2">
    <source>
        <dbReference type="ARBA" id="ARBA00023004"/>
    </source>
</evidence>
<accession>A0AAJ0D7P7</accession>
<name>A0AAJ0D7P7_9PEZI</name>
<dbReference type="Proteomes" id="UP001271007">
    <property type="component" value="Unassembled WGS sequence"/>
</dbReference>
<gene>
    <name evidence="3" type="ORF">LTR09_010363</name>
</gene>
<dbReference type="PANTHER" id="PTHR47435">
    <property type="entry name" value="KELCH REPEAT PROTEIN (AFU_ORTHOLOGUE AFUA_5G12780)"/>
    <property type="match status" value="1"/>
</dbReference>
<sequence length="439" mass="46781">MAEAAAAAVVYETVETVAQVGVGAYMVAKPTMPLKATFAQIATSSDDQTKLSLSRSGHSLSIVKDNAYIFGGETAAGKLAGTEVHVVTLQASDKPEPDYSVIPAVPDVEGGKLPAARQGHASCGFNICVAIFGGVDEAGEIIGESFIWLFNTGKLSWETLEAATSGPSPQPRRDARLYDHQNNLVLYGGTNASGEALKDVWHFSYVDKIWTQLPDAPVSTSNSAVTDGVLYTITGSDEVSGDLHFLSINTASGQENTWSHVPFPTSPLTPGPQPRTGAGLLPISTGYGRQYLLYMFGSRDTVHPKISVPGGQPTDEPKPDIEMKDSTPQFWSDMWTYQLPSSTPEVKLTTNVYEALKPAKIKDSIRGALGMDSGKHSWGEVEVQAPSDSDLAASEGKVHPGPRAAFACDVMKDGKTVVIWGGVNPKGEREGDGWVIRLE</sequence>
<evidence type="ECO:0000313" key="3">
    <source>
        <dbReference type="EMBL" id="KAK3048202.1"/>
    </source>
</evidence>
<dbReference type="Pfam" id="PF24681">
    <property type="entry name" value="Kelch_KLHDC2_KLHL20_DRC7"/>
    <property type="match status" value="1"/>
</dbReference>
<protein>
    <recommendedName>
        <fullName evidence="5">Galactose oxidase</fullName>
    </recommendedName>
</protein>
<dbReference type="AlphaFoldDB" id="A0AAJ0D7P7"/>
<dbReference type="GO" id="GO:0019760">
    <property type="term" value="P:glucosinolate metabolic process"/>
    <property type="evidence" value="ECO:0007669"/>
    <property type="project" value="UniProtKB-ARBA"/>
</dbReference>
<dbReference type="PANTHER" id="PTHR47435:SF10">
    <property type="entry name" value="TIP ELONGATION ABERRANT PROTEIN 3"/>
    <property type="match status" value="1"/>
</dbReference>
<evidence type="ECO:0000256" key="1">
    <source>
        <dbReference type="ARBA" id="ARBA00022737"/>
    </source>
</evidence>
<dbReference type="EMBL" id="JAWDJX010000051">
    <property type="protein sequence ID" value="KAK3048202.1"/>
    <property type="molecule type" value="Genomic_DNA"/>
</dbReference>
<keyword evidence="2" id="KW-0408">Iron</keyword>
<keyword evidence="4" id="KW-1185">Reference proteome</keyword>